<dbReference type="PANTHER" id="PTHR30346">
    <property type="entry name" value="TRANSCRIPTIONAL DUAL REGULATOR HCAR-RELATED"/>
    <property type="match status" value="1"/>
</dbReference>
<dbReference type="InterPro" id="IPR036388">
    <property type="entry name" value="WH-like_DNA-bd_sf"/>
</dbReference>
<keyword evidence="4" id="KW-0804">Transcription</keyword>
<evidence type="ECO:0000256" key="1">
    <source>
        <dbReference type="ARBA" id="ARBA00009437"/>
    </source>
</evidence>
<accession>A0A9W6L3P7</accession>
<dbReference type="Gene3D" id="1.10.10.10">
    <property type="entry name" value="Winged helix-like DNA-binding domain superfamily/Winged helix DNA-binding domain"/>
    <property type="match status" value="1"/>
</dbReference>
<keyword evidence="7" id="KW-1185">Reference proteome</keyword>
<reference evidence="6" key="2">
    <citation type="submission" date="2023-01" db="EMBL/GenBank/DDBJ databases">
        <authorList>
            <person name="Sun Q."/>
            <person name="Evtushenko L."/>
        </authorList>
    </citation>
    <scope>NUCLEOTIDE SEQUENCE</scope>
    <source>
        <strain evidence="6">VKM Ac-1069</strain>
    </source>
</reference>
<dbReference type="RefSeq" id="WP_037040917.1">
    <property type="nucleotide sequence ID" value="NZ_BAAAUZ010000002.1"/>
</dbReference>
<proteinExistence type="inferred from homology"/>
<dbReference type="FunFam" id="1.10.10.10:FF:000001">
    <property type="entry name" value="LysR family transcriptional regulator"/>
    <property type="match status" value="1"/>
</dbReference>
<dbReference type="PROSITE" id="PS50931">
    <property type="entry name" value="HTH_LYSR"/>
    <property type="match status" value="1"/>
</dbReference>
<organism evidence="6 7">
    <name type="scientific">Pseudonocardia halophobica</name>
    <dbReference type="NCBI Taxonomy" id="29401"/>
    <lineage>
        <taxon>Bacteria</taxon>
        <taxon>Bacillati</taxon>
        <taxon>Actinomycetota</taxon>
        <taxon>Actinomycetes</taxon>
        <taxon>Pseudonocardiales</taxon>
        <taxon>Pseudonocardiaceae</taxon>
        <taxon>Pseudonocardia</taxon>
    </lineage>
</organism>
<dbReference type="Proteomes" id="UP001143463">
    <property type="component" value="Unassembled WGS sequence"/>
</dbReference>
<reference evidence="6" key="1">
    <citation type="journal article" date="2014" name="Int. J. Syst. Evol. Microbiol.">
        <title>Complete genome sequence of Corynebacterium casei LMG S-19264T (=DSM 44701T), isolated from a smear-ripened cheese.</title>
        <authorList>
            <consortium name="US DOE Joint Genome Institute (JGI-PGF)"/>
            <person name="Walter F."/>
            <person name="Albersmeier A."/>
            <person name="Kalinowski J."/>
            <person name="Ruckert C."/>
        </authorList>
    </citation>
    <scope>NUCLEOTIDE SEQUENCE</scope>
    <source>
        <strain evidence="6">VKM Ac-1069</strain>
    </source>
</reference>
<dbReference type="SUPFAM" id="SSF53850">
    <property type="entry name" value="Periplasmic binding protein-like II"/>
    <property type="match status" value="1"/>
</dbReference>
<dbReference type="PRINTS" id="PR00039">
    <property type="entry name" value="HTHLYSR"/>
</dbReference>
<keyword evidence="3" id="KW-0238">DNA-binding</keyword>
<dbReference type="GO" id="GO:0003677">
    <property type="term" value="F:DNA binding"/>
    <property type="evidence" value="ECO:0007669"/>
    <property type="project" value="UniProtKB-KW"/>
</dbReference>
<keyword evidence="2" id="KW-0805">Transcription regulation</keyword>
<protein>
    <submittedName>
        <fullName evidence="6">Transcriptional regulator</fullName>
    </submittedName>
</protein>
<dbReference type="Gene3D" id="3.40.190.290">
    <property type="match status" value="1"/>
</dbReference>
<dbReference type="GO" id="GO:0003700">
    <property type="term" value="F:DNA-binding transcription factor activity"/>
    <property type="evidence" value="ECO:0007669"/>
    <property type="project" value="InterPro"/>
</dbReference>
<evidence type="ECO:0000313" key="6">
    <source>
        <dbReference type="EMBL" id="GLL10509.1"/>
    </source>
</evidence>
<dbReference type="GO" id="GO:0032993">
    <property type="term" value="C:protein-DNA complex"/>
    <property type="evidence" value="ECO:0007669"/>
    <property type="project" value="TreeGrafter"/>
</dbReference>
<dbReference type="InterPro" id="IPR036390">
    <property type="entry name" value="WH_DNA-bd_sf"/>
</dbReference>
<evidence type="ECO:0000256" key="3">
    <source>
        <dbReference type="ARBA" id="ARBA00023125"/>
    </source>
</evidence>
<comment type="similarity">
    <text evidence="1">Belongs to the LysR transcriptional regulatory family.</text>
</comment>
<evidence type="ECO:0000313" key="7">
    <source>
        <dbReference type="Proteomes" id="UP001143463"/>
    </source>
</evidence>
<dbReference type="PANTHER" id="PTHR30346:SF28">
    <property type="entry name" value="HTH-TYPE TRANSCRIPTIONAL REGULATOR CYNR"/>
    <property type="match status" value="1"/>
</dbReference>
<dbReference type="InterPro" id="IPR005119">
    <property type="entry name" value="LysR_subst-bd"/>
</dbReference>
<dbReference type="InterPro" id="IPR000847">
    <property type="entry name" value="LysR_HTH_N"/>
</dbReference>
<dbReference type="CDD" id="cd05466">
    <property type="entry name" value="PBP2_LTTR_substrate"/>
    <property type="match status" value="1"/>
</dbReference>
<name>A0A9W6L3P7_9PSEU</name>
<evidence type="ECO:0000256" key="2">
    <source>
        <dbReference type="ARBA" id="ARBA00023015"/>
    </source>
</evidence>
<dbReference type="SUPFAM" id="SSF46785">
    <property type="entry name" value="Winged helix' DNA-binding domain"/>
    <property type="match status" value="1"/>
</dbReference>
<evidence type="ECO:0000256" key="4">
    <source>
        <dbReference type="ARBA" id="ARBA00023163"/>
    </source>
</evidence>
<comment type="caution">
    <text evidence="6">The sequence shown here is derived from an EMBL/GenBank/DDBJ whole genome shotgun (WGS) entry which is preliminary data.</text>
</comment>
<dbReference type="Pfam" id="PF00126">
    <property type="entry name" value="HTH_1"/>
    <property type="match status" value="1"/>
</dbReference>
<feature type="domain" description="HTH lysR-type" evidence="5">
    <location>
        <begin position="1"/>
        <end position="58"/>
    </location>
</feature>
<evidence type="ECO:0000259" key="5">
    <source>
        <dbReference type="PROSITE" id="PS50931"/>
    </source>
</evidence>
<sequence length="303" mass="33468">MDLPQLRCFLAVAEELHFGKAAARLHLTPSPVSRMIKSLERELGGDLFVRMHHDVQLTHLGERIVEHVRTIVWETDRLPRLAASALAQDRVMRTGASYLIPPSLTERFLDLTESVMGSGSVESIIGLSSVLVPDVVDGALDVAMVHLPVVDPRLDSLMLSAYEFFVAMRADDELAARPEVTMKDLVSRTVVVGPPTPHPLAVNSHHHRLAEEGITRFHQMGALDNVQYAAYIRRHGAVTVTTNPAHGGFASVFLHPSFAAVPLRGDLRFEVGVTWNRARHAEDPVLQKLVQALRDDRDGFTPS</sequence>
<dbReference type="AlphaFoldDB" id="A0A9W6L3P7"/>
<dbReference type="EMBL" id="BSFQ01000005">
    <property type="protein sequence ID" value="GLL10509.1"/>
    <property type="molecule type" value="Genomic_DNA"/>
</dbReference>
<dbReference type="Pfam" id="PF03466">
    <property type="entry name" value="LysR_substrate"/>
    <property type="match status" value="1"/>
</dbReference>
<gene>
    <name evidence="6" type="ORF">GCM10017577_16490</name>
</gene>